<reference evidence="1 2" key="1">
    <citation type="submission" date="2016-10" db="EMBL/GenBank/DDBJ databases">
        <authorList>
            <person name="de Groot N.N."/>
        </authorList>
    </citation>
    <scope>NUCLEOTIDE SEQUENCE [LARGE SCALE GENOMIC DNA]</scope>
    <source>
        <strain evidence="1 2">DSM 1736</strain>
    </source>
</reference>
<keyword evidence="2" id="KW-1185">Reference proteome</keyword>
<sequence length="251" mass="28023">MNIYCDILKMGKRLAQSKTTPRLTVIDTLQVVLQELSRGCKTAPLLNASALLDDVAEVCRYTYNYESGLDYGNIAPVFPSVWIELADAQTAVNLAAFVVYTENNGQADLAGQAQKHNIKADFRWRCRTRCFIKKANGKTLPLKWEWIEYVESEGRSVRGLMQPVGLPGALEEAINSELEQMQFVQSDLCALVANLGLYTIDMINNRIATLQSPPGLRHKPPAGRKREVEHYIVDLNFNNNPVIAPVSTLRG</sequence>
<dbReference type="Proteomes" id="UP000214880">
    <property type="component" value="Unassembled WGS sequence"/>
</dbReference>
<dbReference type="AlphaFoldDB" id="A0A1G9U5T2"/>
<dbReference type="RefSeq" id="WP_092073189.1">
    <property type="nucleotide sequence ID" value="NZ_FNHB01000005.1"/>
</dbReference>
<dbReference type="EMBL" id="FNHB01000005">
    <property type="protein sequence ID" value="SDM55340.1"/>
    <property type="molecule type" value="Genomic_DNA"/>
</dbReference>
<evidence type="ECO:0000313" key="1">
    <source>
        <dbReference type="EMBL" id="SDM55340.1"/>
    </source>
</evidence>
<protein>
    <submittedName>
        <fullName evidence="1">Uncharacterized protein</fullName>
    </submittedName>
</protein>
<gene>
    <name evidence="1" type="ORF">SAMN04488502_105201</name>
</gene>
<proteinExistence type="predicted"/>
<name>A0A1G9U5T2_9FIRM</name>
<organism evidence="1 2">
    <name type="scientific">Dendrosporobacter quercicolus</name>
    <dbReference type="NCBI Taxonomy" id="146817"/>
    <lineage>
        <taxon>Bacteria</taxon>
        <taxon>Bacillati</taxon>
        <taxon>Bacillota</taxon>
        <taxon>Negativicutes</taxon>
        <taxon>Selenomonadales</taxon>
        <taxon>Sporomusaceae</taxon>
        <taxon>Dendrosporobacter</taxon>
    </lineage>
</organism>
<evidence type="ECO:0000313" key="2">
    <source>
        <dbReference type="Proteomes" id="UP000214880"/>
    </source>
</evidence>
<dbReference type="OrthoDB" id="1680407at2"/>
<accession>A0A1G9U5T2</accession>